<keyword evidence="3" id="KW-1185">Reference proteome</keyword>
<evidence type="ECO:0000313" key="2">
    <source>
        <dbReference type="EMBL" id="MED6261351.1"/>
    </source>
</evidence>
<reference evidence="2 3" key="1">
    <citation type="submission" date="2021-07" db="EMBL/GenBank/DDBJ databases">
        <authorList>
            <person name="Palmer J.M."/>
        </authorList>
    </citation>
    <scope>NUCLEOTIDE SEQUENCE [LARGE SCALE GENOMIC DNA]</scope>
    <source>
        <strain evidence="2 3">AT_MEX2019</strain>
        <tissue evidence="2">Muscle</tissue>
    </source>
</reference>
<protein>
    <submittedName>
        <fullName evidence="2">Uncharacterized protein</fullName>
    </submittedName>
</protein>
<comment type="caution">
    <text evidence="2">The sequence shown here is derived from an EMBL/GenBank/DDBJ whole genome shotgun (WGS) entry which is preliminary data.</text>
</comment>
<evidence type="ECO:0000313" key="3">
    <source>
        <dbReference type="Proteomes" id="UP001345963"/>
    </source>
</evidence>
<feature type="compositionally biased region" description="Polar residues" evidence="1">
    <location>
        <begin position="31"/>
        <end position="40"/>
    </location>
</feature>
<dbReference type="Proteomes" id="UP001345963">
    <property type="component" value="Unassembled WGS sequence"/>
</dbReference>
<organism evidence="2 3">
    <name type="scientific">Ataeniobius toweri</name>
    <dbReference type="NCBI Taxonomy" id="208326"/>
    <lineage>
        <taxon>Eukaryota</taxon>
        <taxon>Metazoa</taxon>
        <taxon>Chordata</taxon>
        <taxon>Craniata</taxon>
        <taxon>Vertebrata</taxon>
        <taxon>Euteleostomi</taxon>
        <taxon>Actinopterygii</taxon>
        <taxon>Neopterygii</taxon>
        <taxon>Teleostei</taxon>
        <taxon>Neoteleostei</taxon>
        <taxon>Acanthomorphata</taxon>
        <taxon>Ovalentaria</taxon>
        <taxon>Atherinomorphae</taxon>
        <taxon>Cyprinodontiformes</taxon>
        <taxon>Goodeidae</taxon>
        <taxon>Ataeniobius</taxon>
    </lineage>
</organism>
<evidence type="ECO:0000256" key="1">
    <source>
        <dbReference type="SAM" id="MobiDB-lite"/>
    </source>
</evidence>
<name>A0ABU7CEH0_9TELE</name>
<dbReference type="EMBL" id="JAHUTI010089939">
    <property type="protein sequence ID" value="MED6261351.1"/>
    <property type="molecule type" value="Genomic_DNA"/>
</dbReference>
<sequence>MRRTNTPNHLRRKPAPQQQPAARLSPGRAWKTSSIPSNPTFDGDDMLPDLVLQQRLLHPLQQLVDGVDVRVHGLEPLDLGSDGGRVGQMQLIVHPDRGKQWSNNRFRLSGSAFTSSKNRSTLIITEKPLPALHPRGR</sequence>
<feature type="compositionally biased region" description="Basic residues" evidence="1">
    <location>
        <begin position="1"/>
        <end position="14"/>
    </location>
</feature>
<gene>
    <name evidence="2" type="ORF">ATANTOWER_003976</name>
</gene>
<accession>A0ABU7CEH0</accession>
<feature type="region of interest" description="Disordered" evidence="1">
    <location>
        <begin position="1"/>
        <end position="46"/>
    </location>
</feature>
<proteinExistence type="predicted"/>